<organism evidence="1 2">
    <name type="scientific">Gulbenkiania mobilis</name>
    <dbReference type="NCBI Taxonomy" id="397457"/>
    <lineage>
        <taxon>Bacteria</taxon>
        <taxon>Pseudomonadati</taxon>
        <taxon>Pseudomonadota</taxon>
        <taxon>Betaproteobacteria</taxon>
        <taxon>Neisseriales</taxon>
        <taxon>Chromobacteriaceae</taxon>
        <taxon>Gulbenkiania</taxon>
    </lineage>
</organism>
<sequence>MKKGTVVAGLTTLAASGAALGWWWTHPAVAVRLPSANPEASAVTASVPAQRQTLETALADYRRQQGMRPGPLPGTWLLQADTGSGPDRFVGRFGVPYFTAGPEGRQQALVALLADTEAAQGDAMDSFAAAGLVRLLVFELREGRYRLLATHTQPSGAHGMAAADVRPIRMGEAAWGWQLTAGWSHQGYSQRNVDFFLATPDDIVPMGRLAVEADNAGAGCGSGAACAPTALTARWVLRPQPGQALYALDVHWQGVLEGRPLKRHLLLEAGAARRYAIPVELVELF</sequence>
<evidence type="ECO:0000313" key="1">
    <source>
        <dbReference type="EMBL" id="TCW31904.1"/>
    </source>
</evidence>
<dbReference type="RefSeq" id="WP_132098371.1">
    <property type="nucleotide sequence ID" value="NZ_SMDA01000004.1"/>
</dbReference>
<protein>
    <submittedName>
        <fullName evidence="1">Uncharacterized protein</fullName>
    </submittedName>
</protein>
<proteinExistence type="predicted"/>
<keyword evidence="2" id="KW-1185">Reference proteome</keyword>
<dbReference type="Proteomes" id="UP000294801">
    <property type="component" value="Unassembled WGS sequence"/>
</dbReference>
<reference evidence="1 2" key="1">
    <citation type="submission" date="2019-03" db="EMBL/GenBank/DDBJ databases">
        <title>Genomic Encyclopedia of Type Strains, Phase IV (KMG-IV): sequencing the most valuable type-strain genomes for metagenomic binning, comparative biology and taxonomic classification.</title>
        <authorList>
            <person name="Goeker M."/>
        </authorList>
    </citation>
    <scope>NUCLEOTIDE SEQUENCE [LARGE SCALE GENOMIC DNA]</scope>
    <source>
        <strain evidence="1 2">DSM 18507</strain>
    </source>
</reference>
<comment type="caution">
    <text evidence="1">The sequence shown here is derived from an EMBL/GenBank/DDBJ whole genome shotgun (WGS) entry which is preliminary data.</text>
</comment>
<name>A0ABY2CX39_GULMO</name>
<evidence type="ECO:0000313" key="2">
    <source>
        <dbReference type="Proteomes" id="UP000294801"/>
    </source>
</evidence>
<accession>A0ABY2CX39</accession>
<gene>
    <name evidence="1" type="ORF">EV669_104273</name>
</gene>
<dbReference type="EMBL" id="SMDA01000004">
    <property type="protein sequence ID" value="TCW31904.1"/>
    <property type="molecule type" value="Genomic_DNA"/>
</dbReference>